<protein>
    <recommendedName>
        <fullName evidence="3">DUF6161 domain-containing protein</fullName>
    </recommendedName>
</protein>
<accession>A0A5R9GQ80</accession>
<evidence type="ECO:0000259" key="3">
    <source>
        <dbReference type="Pfam" id="PF19658"/>
    </source>
</evidence>
<keyword evidence="5" id="KW-1185">Reference proteome</keyword>
<feature type="transmembrane region" description="Helical" evidence="2">
    <location>
        <begin position="265"/>
        <end position="283"/>
    </location>
</feature>
<dbReference type="InterPro" id="IPR046159">
    <property type="entry name" value="DUF6161"/>
</dbReference>
<evidence type="ECO:0000313" key="5">
    <source>
        <dbReference type="Proteomes" id="UP000306585"/>
    </source>
</evidence>
<dbReference type="AlphaFoldDB" id="A0A5R9GQ80"/>
<feature type="coiled-coil region" evidence="1">
    <location>
        <begin position="155"/>
        <end position="247"/>
    </location>
</feature>
<evidence type="ECO:0000256" key="1">
    <source>
        <dbReference type="SAM" id="Coils"/>
    </source>
</evidence>
<evidence type="ECO:0000256" key="2">
    <source>
        <dbReference type="SAM" id="Phobius"/>
    </source>
</evidence>
<evidence type="ECO:0000313" key="4">
    <source>
        <dbReference type="EMBL" id="TLS66142.1"/>
    </source>
</evidence>
<gene>
    <name evidence="4" type="ORF">FEF65_11150</name>
</gene>
<sequence length="393" mass="44152">MSKKAKPSLILELGEKGGTLEFHTPDEVVTWLTEETAKWQWLSSIPESRNGPAAFNQIHGQINPILQQWRQAVDDSNASLAPIASIKSSVESRINSQGFWLSSSEIGAFLLKLSGESSPTAAAGAYIALGGTYTPQNQPQHPQFIEGVLQAFLFRNEIEWTATTHREALENLKRQYSGNISVQKKNAEQLAETNQVLNAHFSKELKEQKAKLDTLHEEQTKTFSDLIAEHEKNLKAIEDAYDQKLALRKPVEYWDSRRVGHNWKALIYAIISLVVGWFLFDGLGGAAHDLFLNLKPEEQPKMWQVGVFAVAAFFAIWLERILVRLFVSNMHLATDAAERVTMLQTYLSIIREGSEFAPDDKKLILERLFKPATDGMVKDDGAPPTLVELLSRK</sequence>
<keyword evidence="2" id="KW-0812">Transmembrane</keyword>
<name>A0A5R9GQ80_9PROT</name>
<organism evidence="4 5">
    <name type="scientific">Mariprofundus erugo</name>
    <dbReference type="NCBI Taxonomy" id="2528639"/>
    <lineage>
        <taxon>Bacteria</taxon>
        <taxon>Pseudomonadati</taxon>
        <taxon>Pseudomonadota</taxon>
        <taxon>Candidatius Mariprofundia</taxon>
        <taxon>Mariprofundales</taxon>
        <taxon>Mariprofundaceae</taxon>
        <taxon>Mariprofundus</taxon>
    </lineage>
</organism>
<dbReference type="EMBL" id="VBRY01000011">
    <property type="protein sequence ID" value="TLS66142.1"/>
    <property type="molecule type" value="Genomic_DNA"/>
</dbReference>
<feature type="domain" description="DUF6161" evidence="3">
    <location>
        <begin position="183"/>
        <end position="381"/>
    </location>
</feature>
<keyword evidence="2" id="KW-0472">Membrane</keyword>
<dbReference type="Proteomes" id="UP000306585">
    <property type="component" value="Unassembled WGS sequence"/>
</dbReference>
<dbReference type="Pfam" id="PF19658">
    <property type="entry name" value="DUF6161"/>
    <property type="match status" value="1"/>
</dbReference>
<comment type="caution">
    <text evidence="4">The sequence shown here is derived from an EMBL/GenBank/DDBJ whole genome shotgun (WGS) entry which is preliminary data.</text>
</comment>
<keyword evidence="2" id="KW-1133">Transmembrane helix</keyword>
<proteinExistence type="predicted"/>
<reference evidence="4 5" key="1">
    <citation type="journal article" date="2019" name="Appl. Environ. Microbiol.">
        <title>Environmental Evidence and Genomic Insight of Iron-oxidizing Bacteria Preference Towards More Corrosion Resistant Stainless Steel at Higher Salinities.</title>
        <authorList>
            <person name="Garrison C.E."/>
            <person name="Price K.A."/>
            <person name="Field E.K."/>
        </authorList>
    </citation>
    <scope>NUCLEOTIDE SEQUENCE [LARGE SCALE GENOMIC DNA]</scope>
    <source>
        <strain evidence="4 5">P3</strain>
    </source>
</reference>
<dbReference type="RefSeq" id="WP_138239899.1">
    <property type="nucleotide sequence ID" value="NZ_VBRY01000011.1"/>
</dbReference>
<keyword evidence="1" id="KW-0175">Coiled coil</keyword>
<feature type="transmembrane region" description="Helical" evidence="2">
    <location>
        <begin position="303"/>
        <end position="323"/>
    </location>
</feature>